<reference evidence="2 4" key="2">
    <citation type="submission" date="2016-10" db="EMBL/GenBank/DDBJ databases">
        <authorList>
            <person name="Varghese N."/>
            <person name="Submissions S."/>
        </authorList>
    </citation>
    <scope>NUCLEOTIDE SEQUENCE [LARGE SCALE GENOMIC DNA]</scope>
    <source>
        <strain evidence="2 4">DSW-5</strain>
    </source>
</reference>
<dbReference type="Proteomes" id="UP000037716">
    <property type="component" value="Unassembled WGS sequence"/>
</dbReference>
<evidence type="ECO:0000313" key="3">
    <source>
        <dbReference type="Proteomes" id="UP000037716"/>
    </source>
</evidence>
<dbReference type="Proteomes" id="UP000183071">
    <property type="component" value="Unassembled WGS sequence"/>
</dbReference>
<gene>
    <name evidence="1" type="ORF">I602_649</name>
    <name evidence="2" type="ORF">SAMN05444353_1130</name>
</gene>
<keyword evidence="4" id="KW-1185">Reference proteome</keyword>
<dbReference type="SUPFAM" id="SSF55785">
    <property type="entry name" value="PYP-like sensor domain (PAS domain)"/>
    <property type="match status" value="1"/>
</dbReference>
<evidence type="ECO:0000313" key="1">
    <source>
        <dbReference type="EMBL" id="KOY51089.1"/>
    </source>
</evidence>
<protein>
    <submittedName>
        <fullName evidence="1">Uncharacterized protein</fullName>
    </submittedName>
</protein>
<comment type="caution">
    <text evidence="1">The sequence shown here is derived from an EMBL/GenBank/DDBJ whole genome shotgun (WGS) entry which is preliminary data.</text>
</comment>
<dbReference type="PATRIC" id="fig|1300348.6.peg.648"/>
<dbReference type="InterPro" id="IPR035965">
    <property type="entry name" value="PAS-like_dom_sf"/>
</dbReference>
<dbReference type="EMBL" id="FNUE01000001">
    <property type="protein sequence ID" value="SEE19009.1"/>
    <property type="molecule type" value="Genomic_DNA"/>
</dbReference>
<name>A0A0M9CFG1_9FLAO</name>
<dbReference type="RefSeq" id="WP_053973313.1">
    <property type="nucleotide sequence ID" value="NZ_FNUE01000001.1"/>
</dbReference>
<organism evidence="1 3">
    <name type="scientific">Polaribacter dokdonensis DSW-5</name>
    <dbReference type="NCBI Taxonomy" id="1300348"/>
    <lineage>
        <taxon>Bacteria</taxon>
        <taxon>Pseudomonadati</taxon>
        <taxon>Bacteroidota</taxon>
        <taxon>Flavobacteriia</taxon>
        <taxon>Flavobacteriales</taxon>
        <taxon>Flavobacteriaceae</taxon>
    </lineage>
</organism>
<reference evidence="1 3" key="1">
    <citation type="submission" date="2015-07" db="EMBL/GenBank/DDBJ databases">
        <title>Genome of Polaribacter dokdonenesis DSW-5, isolated from seawater off Dokdo in Korea.</title>
        <authorList>
            <person name="Yoon K."/>
            <person name="Song J.Y."/>
            <person name="Kim J.F."/>
        </authorList>
    </citation>
    <scope>NUCLEOTIDE SEQUENCE [LARGE SCALE GENOMIC DNA]</scope>
    <source>
        <strain evidence="1 3">DSW-5</strain>
    </source>
</reference>
<dbReference type="AlphaFoldDB" id="A0A0M9CFG1"/>
<evidence type="ECO:0000313" key="2">
    <source>
        <dbReference type="EMBL" id="SEE19009.1"/>
    </source>
</evidence>
<sequence length="187" mass="22104">MNKIGFKAQSIFFKVSDLEKKHKIITYVSLLFLTTSTYFLRTENQNVKIEVVKLKEKSITLKKNMIIFNRTYQGFPLPVWQKLKRGNRFIIQYVNPAYVKHLGHLFSYDIYSHIGKDNFDMFGDKYAQAYYEKDLVVAITGNELNSIDEIFDKDGNKAFVKVLKWREINNDKDTIIYGMVKEFIKEE</sequence>
<dbReference type="OrthoDB" id="1201484at2"/>
<accession>A0A0M9CFG1</accession>
<proteinExistence type="predicted"/>
<dbReference type="EMBL" id="LGBR01000001">
    <property type="protein sequence ID" value="KOY51089.1"/>
    <property type="molecule type" value="Genomic_DNA"/>
</dbReference>
<evidence type="ECO:0000313" key="4">
    <source>
        <dbReference type="Proteomes" id="UP000183071"/>
    </source>
</evidence>